<evidence type="ECO:0000313" key="2">
    <source>
        <dbReference type="EMBL" id="EUA78523.1"/>
    </source>
</evidence>
<organism evidence="2">
    <name type="scientific">Mycobacterium xenopi 4042</name>
    <dbReference type="NCBI Taxonomy" id="1299334"/>
    <lineage>
        <taxon>Bacteria</taxon>
        <taxon>Bacillati</taxon>
        <taxon>Actinomycetota</taxon>
        <taxon>Actinomycetes</taxon>
        <taxon>Mycobacteriales</taxon>
        <taxon>Mycobacteriaceae</taxon>
        <taxon>Mycobacterium</taxon>
    </lineage>
</organism>
<accession>X8EET6</accession>
<reference evidence="2" key="1">
    <citation type="submission" date="2014-01" db="EMBL/GenBank/DDBJ databases">
        <authorList>
            <person name="Brown-Elliot B."/>
            <person name="Wallace R."/>
            <person name="Lenaerts A."/>
            <person name="Ordway D."/>
            <person name="DeGroote M.A."/>
            <person name="Parker T."/>
            <person name="Sizemore C."/>
            <person name="Tallon L.J."/>
            <person name="Sadzewicz L.K."/>
            <person name="Sengamalay N."/>
            <person name="Fraser C.M."/>
            <person name="Hine E."/>
            <person name="Shefchek K.A."/>
            <person name="Das S.P."/>
            <person name="Tettelin H."/>
        </authorList>
    </citation>
    <scope>NUCLEOTIDE SEQUENCE [LARGE SCALE GENOMIC DNA]</scope>
    <source>
        <strain evidence="2">4042</strain>
    </source>
</reference>
<gene>
    <name evidence="2" type="ORF">I553_3866</name>
</gene>
<name>X8EET6_MYCXE</name>
<feature type="region of interest" description="Disordered" evidence="1">
    <location>
        <begin position="50"/>
        <end position="83"/>
    </location>
</feature>
<dbReference type="EMBL" id="JAOB01000005">
    <property type="protein sequence ID" value="EUA78523.1"/>
    <property type="molecule type" value="Genomic_DNA"/>
</dbReference>
<dbReference type="PATRIC" id="fig|1299334.3.peg.243"/>
<dbReference type="AlphaFoldDB" id="X8EET6"/>
<comment type="caution">
    <text evidence="2">The sequence shown here is derived from an EMBL/GenBank/DDBJ whole genome shotgun (WGS) entry which is preliminary data.</text>
</comment>
<evidence type="ECO:0000256" key="1">
    <source>
        <dbReference type="SAM" id="MobiDB-lite"/>
    </source>
</evidence>
<evidence type="ECO:0008006" key="3">
    <source>
        <dbReference type="Google" id="ProtNLM"/>
    </source>
</evidence>
<sequence length="83" mass="9540">MVAQNAESLRLVDTCDLDAPVPVPRNVPWFPEDVDAWSVRWVILHVVGSWPATPPRRHHPRNHRRRNDVRAHRGPEIGNLSRG</sequence>
<feature type="compositionally biased region" description="Basic residues" evidence="1">
    <location>
        <begin position="55"/>
        <end position="67"/>
    </location>
</feature>
<protein>
    <recommendedName>
        <fullName evidence="3">DinB superfamily protein</fullName>
    </recommendedName>
</protein>
<proteinExistence type="predicted"/>